<dbReference type="InterPro" id="IPR027022">
    <property type="entry name" value="ABC_permease_BceB-typ"/>
</dbReference>
<dbReference type="InterPro" id="IPR003838">
    <property type="entry name" value="ABC3_permease_C"/>
</dbReference>
<evidence type="ECO:0000256" key="5">
    <source>
        <dbReference type="ARBA" id="ARBA00023136"/>
    </source>
</evidence>
<dbReference type="Proteomes" id="UP000233482">
    <property type="component" value="Unassembled WGS sequence"/>
</dbReference>
<dbReference type="PIRSF" id="PIRSF018968">
    <property type="entry name" value="ABC_permease_BceB"/>
    <property type="match status" value="1"/>
</dbReference>
<accession>A0A855GEZ9</accession>
<organism evidence="8 9">
    <name type="scientific">Macrococcoides caseolyticum</name>
    <dbReference type="NCBI Taxonomy" id="69966"/>
    <lineage>
        <taxon>Bacteria</taxon>
        <taxon>Bacillati</taxon>
        <taxon>Bacillota</taxon>
        <taxon>Bacilli</taxon>
        <taxon>Bacillales</taxon>
        <taxon>Staphylococcaceae</taxon>
        <taxon>Macrococcoides</taxon>
    </lineage>
</organism>
<keyword evidence="4 6" id="KW-1133">Transmembrane helix</keyword>
<feature type="domain" description="ABC3 transporter permease C-terminal" evidence="7">
    <location>
        <begin position="63"/>
        <end position="180"/>
    </location>
</feature>
<feature type="transmembrane region" description="Helical" evidence="6">
    <location>
        <begin position="584"/>
        <end position="607"/>
    </location>
</feature>
<dbReference type="Pfam" id="PF02687">
    <property type="entry name" value="FtsX"/>
    <property type="match status" value="1"/>
</dbReference>
<evidence type="ECO:0000313" key="8">
    <source>
        <dbReference type="EMBL" id="PKE25841.1"/>
    </source>
</evidence>
<evidence type="ECO:0000256" key="3">
    <source>
        <dbReference type="ARBA" id="ARBA00022692"/>
    </source>
</evidence>
<keyword evidence="3 6" id="KW-0812">Transmembrane</keyword>
<dbReference type="AlphaFoldDB" id="A0A855GEZ9"/>
<feature type="transmembrane region" description="Helical" evidence="6">
    <location>
        <begin position="155"/>
        <end position="180"/>
    </location>
</feature>
<dbReference type="InterPro" id="IPR052536">
    <property type="entry name" value="ABC-4_Integral_Memb_Prot"/>
</dbReference>
<keyword evidence="6" id="KW-0813">Transport</keyword>
<reference evidence="8 9" key="1">
    <citation type="submission" date="2017-12" db="EMBL/GenBank/DDBJ databases">
        <title>Genomics of Macrococcus caseolyticus.</title>
        <authorList>
            <person name="MacFadyen A.C."/>
            <person name="Paterson G.K."/>
        </authorList>
    </citation>
    <scope>NUCLEOTIDE SEQUENCE [LARGE SCALE GENOMIC DNA]</scope>
    <source>
        <strain evidence="8 9">5788_EF188</strain>
    </source>
</reference>
<proteinExistence type="inferred from homology"/>
<protein>
    <submittedName>
        <fullName evidence="8">ABC transporter permease</fullName>
    </submittedName>
</protein>
<feature type="transmembrane region" description="Helical" evidence="6">
    <location>
        <begin position="619"/>
        <end position="642"/>
    </location>
</feature>
<evidence type="ECO:0000256" key="1">
    <source>
        <dbReference type="ARBA" id="ARBA00004651"/>
    </source>
</evidence>
<comment type="similarity">
    <text evidence="6">Belongs to the ABC-4 integral membrane protein family.</text>
</comment>
<sequence length="653" mass="75086">MTLKLIWKLVVKNFNMLRSIIAPFILAAGVMFGLEYIMVSLINNDYIQKRHETLPMLISYANIIAGILTVIFVIYANHFVMKQRKQEFALHMILGLEKKHIRLMICLEMIIQMVLIGFISIVGGYLFGNLVFLILNKLVKGSGITLMNYPFDVKAAIVISVMILCVYILLFILNHIMITIQSPVQLMRSQKAGEEKTRKWFTVLCFIFGSIFLSYGYYRAMTVEGILSSFQTIFFAVLAVMIGTYLLFMSLTIIILQLLKKEERIYYQPKHFFSISGLISRMKKNAIGLASITMLVTFLVVTLGMTLTAYRGMESQVSGRLNQDYHIDIYSNTDVQTVKNEINRYAQVDYYRQGDTIFFPLQNIEGNLKKLPENARSADAKTMIYAVVTTVKDHNQLHDDHLQIKGDEVILSANTSRFKGYQEVNLAEKSTKVVYSDKDYLGNQLAIDALYIVVKDKSVFEQIRQHYKSYDPNKEKAMPSEITTSMEFNIIKGEKEFKKHISEIQKKIGTQIESKSEIKKMIFELNGGLIFIGIVVSIVLLTGIFLVLYYKQLSEGYEDKRNYSIMKKVGLPDELIRSTIHKQIFWVFGLPIIVTLVHTLFASKIIYNLLGVLGIRDRWMFITSYIGVTMVIMLVYGLMYLITSRKYYNIINE</sequence>
<dbReference type="GO" id="GO:0055085">
    <property type="term" value="P:transmembrane transport"/>
    <property type="evidence" value="ECO:0007669"/>
    <property type="project" value="UniProtKB-UniRule"/>
</dbReference>
<feature type="transmembrane region" description="Helical" evidence="6">
    <location>
        <begin position="20"/>
        <end position="42"/>
    </location>
</feature>
<dbReference type="GO" id="GO:0005886">
    <property type="term" value="C:plasma membrane"/>
    <property type="evidence" value="ECO:0007669"/>
    <property type="project" value="UniProtKB-SubCell"/>
</dbReference>
<dbReference type="PANTHER" id="PTHR46795:SF3">
    <property type="entry name" value="ABC TRANSPORTER PERMEASE"/>
    <property type="match status" value="1"/>
</dbReference>
<feature type="transmembrane region" description="Helical" evidence="6">
    <location>
        <begin position="109"/>
        <end position="135"/>
    </location>
</feature>
<evidence type="ECO:0000256" key="4">
    <source>
        <dbReference type="ARBA" id="ARBA00022989"/>
    </source>
</evidence>
<keyword evidence="5 6" id="KW-0472">Membrane</keyword>
<feature type="transmembrane region" description="Helical" evidence="6">
    <location>
        <begin position="528"/>
        <end position="550"/>
    </location>
</feature>
<feature type="transmembrane region" description="Helical" evidence="6">
    <location>
        <begin position="54"/>
        <end position="76"/>
    </location>
</feature>
<evidence type="ECO:0000256" key="2">
    <source>
        <dbReference type="ARBA" id="ARBA00022475"/>
    </source>
</evidence>
<evidence type="ECO:0000313" key="9">
    <source>
        <dbReference type="Proteomes" id="UP000233482"/>
    </source>
</evidence>
<gene>
    <name evidence="8" type="ORF">CW686_07900</name>
</gene>
<dbReference type="EMBL" id="PIXC01000016">
    <property type="protein sequence ID" value="PKE25841.1"/>
    <property type="molecule type" value="Genomic_DNA"/>
</dbReference>
<evidence type="ECO:0000256" key="6">
    <source>
        <dbReference type="PIRNR" id="PIRNR018968"/>
    </source>
</evidence>
<feature type="transmembrane region" description="Helical" evidence="6">
    <location>
        <begin position="286"/>
        <end position="310"/>
    </location>
</feature>
<keyword evidence="2 6" id="KW-1003">Cell membrane</keyword>
<feature type="transmembrane region" description="Helical" evidence="6">
    <location>
        <begin position="230"/>
        <end position="256"/>
    </location>
</feature>
<dbReference type="RefSeq" id="WP_101031177.1">
    <property type="nucleotide sequence ID" value="NZ_CABFNV010000003.1"/>
</dbReference>
<name>A0A855GEZ9_9STAP</name>
<comment type="caution">
    <text evidence="8">The sequence shown here is derived from an EMBL/GenBank/DDBJ whole genome shotgun (WGS) entry which is preliminary data.</text>
</comment>
<feature type="transmembrane region" description="Helical" evidence="6">
    <location>
        <begin position="200"/>
        <end position="218"/>
    </location>
</feature>
<dbReference type="PANTHER" id="PTHR46795">
    <property type="entry name" value="ABC TRANSPORTER PERMEASE-RELATED-RELATED"/>
    <property type="match status" value="1"/>
</dbReference>
<comment type="subcellular location">
    <subcellularLocation>
        <location evidence="1 6">Cell membrane</location>
        <topology evidence="1 6">Multi-pass membrane protein</topology>
    </subcellularLocation>
</comment>
<evidence type="ECO:0000259" key="7">
    <source>
        <dbReference type="Pfam" id="PF02687"/>
    </source>
</evidence>